<sequence length="81" mass="8469">MANGEGYLRGVVTACNVLGYKVGVLGVTAPAGSGYYYRVKCMNLCGRVEEVLLANDLTTTIHKITASAVCLAEFNPGVGQV</sequence>
<reference evidence="1" key="1">
    <citation type="submission" date="2022-02" db="EMBL/GenBank/DDBJ databases">
        <title>Coral-associated bacteria.</title>
        <authorList>
            <person name="Tang K."/>
            <person name="Wang X."/>
        </authorList>
    </citation>
    <scope>NUCLEOTIDE SEQUENCE</scope>
    <source>
        <strain evidence="1">SCSIO 43006</strain>
    </source>
</reference>
<keyword evidence="2" id="KW-1185">Reference proteome</keyword>
<dbReference type="EMBL" id="CP092418">
    <property type="protein sequence ID" value="USD23244.1"/>
    <property type="molecule type" value="Genomic_DNA"/>
</dbReference>
<protein>
    <submittedName>
        <fullName evidence="1">Uncharacterized protein</fullName>
    </submittedName>
</protein>
<accession>A0ABY4VN19</accession>
<name>A0ABY4VN19_9GAMM</name>
<evidence type="ECO:0000313" key="2">
    <source>
        <dbReference type="Proteomes" id="UP001055658"/>
    </source>
</evidence>
<dbReference type="RefSeq" id="WP_252085590.1">
    <property type="nucleotide sequence ID" value="NZ_CP092418.1"/>
</dbReference>
<proteinExistence type="predicted"/>
<organism evidence="1 2">
    <name type="scientific">Microbulbifer variabilis</name>
    <dbReference type="NCBI Taxonomy" id="266805"/>
    <lineage>
        <taxon>Bacteria</taxon>
        <taxon>Pseudomonadati</taxon>
        <taxon>Pseudomonadota</taxon>
        <taxon>Gammaproteobacteria</taxon>
        <taxon>Cellvibrionales</taxon>
        <taxon>Microbulbiferaceae</taxon>
        <taxon>Microbulbifer</taxon>
    </lineage>
</organism>
<gene>
    <name evidence="1" type="ORF">MJO52_08930</name>
</gene>
<evidence type="ECO:0000313" key="1">
    <source>
        <dbReference type="EMBL" id="USD23244.1"/>
    </source>
</evidence>
<dbReference type="Proteomes" id="UP001055658">
    <property type="component" value="Chromosome"/>
</dbReference>